<organism evidence="4">
    <name type="scientific">marine metagenome</name>
    <dbReference type="NCBI Taxonomy" id="408172"/>
    <lineage>
        <taxon>unclassified sequences</taxon>
        <taxon>metagenomes</taxon>
        <taxon>ecological metagenomes</taxon>
    </lineage>
</organism>
<evidence type="ECO:0008006" key="5">
    <source>
        <dbReference type="Google" id="ProtNLM"/>
    </source>
</evidence>
<sequence>MIETRVILVGLTLVLGILGFVIIYFSNKILEAVSDSSSEDLKDKFSDTNNTLKSVLESLGGLKESAKQASTSSTDNYRDMIKRITNVERVFTTNQTRGALGEYVVEKIIEWIGLERGEGKSWDKQKPFGDSRPDFTFYFPKGGYVHLDAKFPLDNYHEMIQCDPKSPQEDIAKKNFKENVRALLRKIEGAKKDYIEHDGGINFVLIFIPNMQVLNFVREKFEDLYDYASKRKMLLVGPSELYGILNLLTTAIDNFKIEKSTNKIIDNMKKFQLEWDNMLSELDKHSKQLKTTQGSFDEITGPRKTALEKIVDKIASSEADKAEDIVKEE</sequence>
<dbReference type="AlphaFoldDB" id="A0A381R6I6"/>
<keyword evidence="2" id="KW-0233">DNA recombination</keyword>
<dbReference type="PANTHER" id="PTHR30563">
    <property type="entry name" value="DNA RECOMBINATION PROTEIN RMUC"/>
    <property type="match status" value="1"/>
</dbReference>
<dbReference type="GO" id="GO:0006310">
    <property type="term" value="P:DNA recombination"/>
    <property type="evidence" value="ECO:0007669"/>
    <property type="project" value="UniProtKB-KW"/>
</dbReference>
<evidence type="ECO:0000256" key="3">
    <source>
        <dbReference type="SAM" id="Phobius"/>
    </source>
</evidence>
<dbReference type="PANTHER" id="PTHR30563:SF0">
    <property type="entry name" value="DNA RECOMBINATION PROTEIN RMUC"/>
    <property type="match status" value="1"/>
</dbReference>
<feature type="transmembrane region" description="Helical" evidence="3">
    <location>
        <begin position="6"/>
        <end position="25"/>
    </location>
</feature>
<keyword evidence="1" id="KW-0175">Coiled coil</keyword>
<evidence type="ECO:0000256" key="2">
    <source>
        <dbReference type="ARBA" id="ARBA00023172"/>
    </source>
</evidence>
<keyword evidence="3" id="KW-0472">Membrane</keyword>
<evidence type="ECO:0000313" key="4">
    <source>
        <dbReference type="EMBL" id="SUZ87292.1"/>
    </source>
</evidence>
<evidence type="ECO:0000256" key="1">
    <source>
        <dbReference type="ARBA" id="ARBA00023054"/>
    </source>
</evidence>
<name>A0A381R6I6_9ZZZZ</name>
<dbReference type="InterPro" id="IPR003798">
    <property type="entry name" value="DNA_recombination_RmuC"/>
</dbReference>
<keyword evidence="3" id="KW-1133">Transmembrane helix</keyword>
<dbReference type="EMBL" id="UINC01001716">
    <property type="protein sequence ID" value="SUZ87292.1"/>
    <property type="molecule type" value="Genomic_DNA"/>
</dbReference>
<keyword evidence="3" id="KW-0812">Transmembrane</keyword>
<gene>
    <name evidence="4" type="ORF">METZ01_LOCUS40146</name>
</gene>
<proteinExistence type="predicted"/>
<accession>A0A381R6I6</accession>
<reference evidence="4" key="1">
    <citation type="submission" date="2018-05" db="EMBL/GenBank/DDBJ databases">
        <authorList>
            <person name="Lanie J.A."/>
            <person name="Ng W.-L."/>
            <person name="Kazmierczak K.M."/>
            <person name="Andrzejewski T.M."/>
            <person name="Davidsen T.M."/>
            <person name="Wayne K.J."/>
            <person name="Tettelin H."/>
            <person name="Glass J.I."/>
            <person name="Rusch D."/>
            <person name="Podicherti R."/>
            <person name="Tsui H.-C.T."/>
            <person name="Winkler M.E."/>
        </authorList>
    </citation>
    <scope>NUCLEOTIDE SEQUENCE</scope>
</reference>
<dbReference type="Pfam" id="PF02646">
    <property type="entry name" value="RmuC"/>
    <property type="match status" value="1"/>
</dbReference>
<protein>
    <recommendedName>
        <fullName evidence="5">DNA recombination protein RmuC</fullName>
    </recommendedName>
</protein>